<comment type="caution">
    <text evidence="1">The sequence shown here is derived from an EMBL/GenBank/DDBJ whole genome shotgun (WGS) entry which is preliminary data.</text>
</comment>
<dbReference type="PATRIC" id="fig|1299334.3.peg.3680"/>
<dbReference type="AlphaFoldDB" id="X8CAB5"/>
<dbReference type="Gene3D" id="3.20.20.140">
    <property type="entry name" value="Metal-dependent hydrolases"/>
    <property type="match status" value="1"/>
</dbReference>
<reference evidence="1" key="1">
    <citation type="submission" date="2014-01" db="EMBL/GenBank/DDBJ databases">
        <authorList>
            <person name="Brown-Elliot B."/>
            <person name="Wallace R."/>
            <person name="Lenaerts A."/>
            <person name="Ordway D."/>
            <person name="DeGroote M.A."/>
            <person name="Parker T."/>
            <person name="Sizemore C."/>
            <person name="Tallon L.J."/>
            <person name="Sadzewicz L.K."/>
            <person name="Sengamalay N."/>
            <person name="Fraser C.M."/>
            <person name="Hine E."/>
            <person name="Shefchek K.A."/>
            <person name="Das S.P."/>
            <person name="Tettelin H."/>
        </authorList>
    </citation>
    <scope>NUCLEOTIDE SEQUENCE [LARGE SCALE GENOMIC DNA]</scope>
    <source>
        <strain evidence="1">4042</strain>
    </source>
</reference>
<sequence>MRPAQPRGLTTCSEMAFDPAFRPLVEQLRDALTVRLRTYEISNPQMRSDAKPGEGDDMLRQVGIKIWVDGSPWIGNIDLSFPYLDTAATRTIGVEPVLAGTPTTPASS</sequence>
<name>X8CAB5_MYCXE</name>
<evidence type="ECO:0000313" key="1">
    <source>
        <dbReference type="EMBL" id="EUA52388.1"/>
    </source>
</evidence>
<proteinExistence type="predicted"/>
<protein>
    <submittedName>
        <fullName evidence="1">Twin-arginine translocation pathway signal domain protein</fullName>
    </submittedName>
</protein>
<dbReference type="EMBL" id="JAOB01000033">
    <property type="protein sequence ID" value="EUA52388.1"/>
    <property type="molecule type" value="Genomic_DNA"/>
</dbReference>
<organism evidence="1">
    <name type="scientific">Mycobacterium xenopi 4042</name>
    <dbReference type="NCBI Taxonomy" id="1299334"/>
    <lineage>
        <taxon>Bacteria</taxon>
        <taxon>Bacillati</taxon>
        <taxon>Actinomycetota</taxon>
        <taxon>Actinomycetes</taxon>
        <taxon>Mycobacteriales</taxon>
        <taxon>Mycobacteriaceae</taxon>
        <taxon>Mycobacterium</taxon>
    </lineage>
</organism>
<accession>X8CAB5</accession>
<gene>
    <name evidence="1" type="ORF">I553_2575</name>
</gene>